<organism evidence="1 2">
    <name type="scientific">Candidatus Parvarchaeum acidophilus ARMAN-5</name>
    <dbReference type="NCBI Taxonomy" id="662762"/>
    <lineage>
        <taxon>Archaea</taxon>
        <taxon>Candidatus Parvarchaeota</taxon>
        <taxon>Candidatus Parvarchaeum</taxon>
    </lineage>
</organism>
<name>D6GVL4_PARA5</name>
<accession>D6GVL4</accession>
<evidence type="ECO:0000313" key="1">
    <source>
        <dbReference type="EMBL" id="EFD92754.1"/>
    </source>
</evidence>
<gene>
    <name evidence="1" type="ORF">BJBARM5_0527</name>
</gene>
<protein>
    <submittedName>
        <fullName evidence="1">Uncharacterized protein</fullName>
    </submittedName>
</protein>
<reference evidence="1 2" key="1">
    <citation type="journal article" date="2010" name="Proc. Natl. Acad. Sci. U.S.A.">
        <title>Enigmatic, ultrasmall, uncultivated Archaea.</title>
        <authorList>
            <person name="Baker B.J."/>
            <person name="Comolli L.R."/>
            <person name="Dick G.J."/>
            <person name="Hauser L.J."/>
            <person name="Hyatt D."/>
            <person name="Dill B.D."/>
            <person name="Land M.L."/>
            <person name="Verberkmoes N.C."/>
            <person name="Hettich R.L."/>
            <person name="Banfield J.F."/>
        </authorList>
    </citation>
    <scope>NUCLEOTIDE SEQUENCE [LARGE SCALE GENOMIC DNA]</scope>
</reference>
<dbReference type="Proteomes" id="UP000009376">
    <property type="component" value="Unassembled WGS sequence"/>
</dbReference>
<evidence type="ECO:0000313" key="2">
    <source>
        <dbReference type="Proteomes" id="UP000009376"/>
    </source>
</evidence>
<sequence>MGSTLCASIASKLFKSLLSYFYMKPINLEDIIKKPLKFALVSFPVGKMLADDIIKGYVEKEDYSKPLGTRAVPVGGFPPRIMMQTYYAQIKRDIPRTQALENIYTKFGKRYNRNIFIQTCRCIIDFYGGYENTPPWFTSAIQNIGIY</sequence>
<proteinExistence type="predicted"/>
<dbReference type="AlphaFoldDB" id="D6GVL4"/>
<dbReference type="EMBL" id="GG745554">
    <property type="protein sequence ID" value="EFD92754.1"/>
    <property type="molecule type" value="Genomic_DNA"/>
</dbReference>